<dbReference type="EMBL" id="KF122297">
    <property type="protein sequence ID" value="AIA89593.1"/>
    <property type="molecule type" value="Genomic_DNA"/>
</dbReference>
<dbReference type="Pfam" id="PF03808">
    <property type="entry name" value="Glyco_tran_WecG"/>
    <property type="match status" value="1"/>
</dbReference>
<sequence length="132" mass="14318">SIPKYCAFVNADCLNQYYTNATYAAFLSRADFLMPDGIGVALAAKWRGTPVKANLNGSDLLPKLCQMPYSMYFLGAAPGVAETARMNLEHDYPGVKIVGADHGFFADEAAEHEAIERINCVRPDILLVGMGV</sequence>
<organism evidence="3">
    <name type="scientific">uncultured Methylococcus sp</name>
    <dbReference type="NCBI Taxonomy" id="236501"/>
    <lineage>
        <taxon>Bacteria</taxon>
        <taxon>Pseudomonadati</taxon>
        <taxon>Pseudomonadota</taxon>
        <taxon>Gammaproteobacteria</taxon>
        <taxon>Methylococcales</taxon>
        <taxon>Methylococcaceae</taxon>
        <taxon>Methylococcus</taxon>
        <taxon>environmental samples</taxon>
    </lineage>
</organism>
<keyword evidence="2" id="KW-0808">Transferase</keyword>
<keyword evidence="1" id="KW-0328">Glycosyltransferase</keyword>
<evidence type="ECO:0000256" key="1">
    <source>
        <dbReference type="ARBA" id="ARBA00022676"/>
    </source>
</evidence>
<accession>A0A060BYU2</accession>
<proteinExistence type="predicted"/>
<name>A0A060BYU2_9GAMM</name>
<dbReference type="PANTHER" id="PTHR34136">
    <property type="match status" value="1"/>
</dbReference>
<dbReference type="CDD" id="cd06533">
    <property type="entry name" value="Glyco_transf_WecG_TagA"/>
    <property type="match status" value="1"/>
</dbReference>
<evidence type="ECO:0000256" key="2">
    <source>
        <dbReference type="ARBA" id="ARBA00022679"/>
    </source>
</evidence>
<dbReference type="PANTHER" id="PTHR34136:SF1">
    <property type="entry name" value="UDP-N-ACETYL-D-MANNOSAMINURONIC ACID TRANSFERASE"/>
    <property type="match status" value="1"/>
</dbReference>
<feature type="non-terminal residue" evidence="3">
    <location>
        <position position="132"/>
    </location>
</feature>
<evidence type="ECO:0000313" key="3">
    <source>
        <dbReference type="EMBL" id="AIA89593.1"/>
    </source>
</evidence>
<reference evidence="3" key="1">
    <citation type="journal article" date="2013" name="Environ. Microbiol.">
        <title>Seasonally variable intestinal metagenomes of the red palm weevil (Rhynchophorus ferrugineus).</title>
        <authorList>
            <person name="Jia S."/>
            <person name="Zhang X."/>
            <person name="Zhang G."/>
            <person name="Yin A."/>
            <person name="Zhang S."/>
            <person name="Li F."/>
            <person name="Wang L."/>
            <person name="Zhao D."/>
            <person name="Yun Q."/>
            <person name="Tala"/>
            <person name="Wang J."/>
            <person name="Sun G."/>
            <person name="Baabdullah M."/>
            <person name="Yu X."/>
            <person name="Hu S."/>
            <person name="Al-Mssallem I.S."/>
            <person name="Yu J."/>
        </authorList>
    </citation>
    <scope>NUCLEOTIDE SEQUENCE</scope>
</reference>
<dbReference type="InterPro" id="IPR004629">
    <property type="entry name" value="WecG_TagA_CpsF"/>
</dbReference>
<feature type="non-terminal residue" evidence="3">
    <location>
        <position position="1"/>
    </location>
</feature>
<dbReference type="AlphaFoldDB" id="A0A060BYU2"/>
<protein>
    <submittedName>
        <fullName evidence="3">Glyco_tran_WecB</fullName>
    </submittedName>
</protein>
<dbReference type="GO" id="GO:0016758">
    <property type="term" value="F:hexosyltransferase activity"/>
    <property type="evidence" value="ECO:0007669"/>
    <property type="project" value="TreeGrafter"/>
</dbReference>